<sequence length="68" mass="7762">MDDSHPCLKVTTHSQREHLPGWVIGFLGRAEFPQSPRQLPLDVGLLSKKQRSRCSGRFCPWNGYVLKV</sequence>
<organism evidence="1 2">
    <name type="scientific">Gulo gulo</name>
    <name type="common">Wolverine</name>
    <name type="synonym">Gluton</name>
    <dbReference type="NCBI Taxonomy" id="48420"/>
    <lineage>
        <taxon>Eukaryota</taxon>
        <taxon>Metazoa</taxon>
        <taxon>Chordata</taxon>
        <taxon>Craniata</taxon>
        <taxon>Vertebrata</taxon>
        <taxon>Euteleostomi</taxon>
        <taxon>Mammalia</taxon>
        <taxon>Eutheria</taxon>
        <taxon>Laurasiatheria</taxon>
        <taxon>Carnivora</taxon>
        <taxon>Caniformia</taxon>
        <taxon>Musteloidea</taxon>
        <taxon>Mustelidae</taxon>
        <taxon>Guloninae</taxon>
        <taxon>Gulo</taxon>
    </lineage>
</organism>
<dbReference type="Proteomes" id="UP000269945">
    <property type="component" value="Unassembled WGS sequence"/>
</dbReference>
<reference evidence="1 2" key="1">
    <citation type="submission" date="2018-10" db="EMBL/GenBank/DDBJ databases">
        <authorList>
            <person name="Ekblom R."/>
            <person name="Jareborg N."/>
        </authorList>
    </citation>
    <scope>NUCLEOTIDE SEQUENCE [LARGE SCALE GENOMIC DNA]</scope>
    <source>
        <tissue evidence="1">Muscle</tissue>
    </source>
</reference>
<proteinExistence type="predicted"/>
<dbReference type="EMBL" id="CYRY02002896">
    <property type="protein sequence ID" value="VCW67593.1"/>
    <property type="molecule type" value="Genomic_DNA"/>
</dbReference>
<feature type="non-terminal residue" evidence="1">
    <location>
        <position position="1"/>
    </location>
</feature>
<keyword evidence="2" id="KW-1185">Reference proteome</keyword>
<name>A0A9X9LGF8_GULGU</name>
<accession>A0A9X9LGF8</accession>
<gene>
    <name evidence="1" type="ORF">BN2614_LOCUS1</name>
</gene>
<protein>
    <submittedName>
        <fullName evidence="1">Uncharacterized protein</fullName>
    </submittedName>
</protein>
<evidence type="ECO:0000313" key="2">
    <source>
        <dbReference type="Proteomes" id="UP000269945"/>
    </source>
</evidence>
<evidence type="ECO:0000313" key="1">
    <source>
        <dbReference type="EMBL" id="VCW67593.1"/>
    </source>
</evidence>
<comment type="caution">
    <text evidence="1">The sequence shown here is derived from an EMBL/GenBank/DDBJ whole genome shotgun (WGS) entry which is preliminary data.</text>
</comment>
<dbReference type="AlphaFoldDB" id="A0A9X9LGF8"/>